<dbReference type="EMBL" id="JAWWNJ010000053">
    <property type="protein sequence ID" value="KAK7015633.1"/>
    <property type="molecule type" value="Genomic_DNA"/>
</dbReference>
<keyword evidence="2" id="KW-1185">Reference proteome</keyword>
<dbReference type="AlphaFoldDB" id="A0AAW0ASM8"/>
<evidence type="ECO:0000313" key="2">
    <source>
        <dbReference type="Proteomes" id="UP001362999"/>
    </source>
</evidence>
<sequence length="277" mass="32465">RWRNLKHISGATNISYSEGQTFVDILKVCCYLVQLVPSNSWFVQYMRALQKIQAMLALEVTAKFRLEYLRELQLEYEACCEKISEKHGKSFNYLKHHFLSHAIENFMAKGTSRNQNTRVGEGFQQEVSEMYQITNGKNAEHQIALIEENEEAMVRLDMQVAMWQKSQEDAGDDLIPPPAPESFVHWSLGAPERRLSPMSFESKQRNNPLFRNLNLRQYLARHHTAHPLRMEQDFEIMPCKALYVNFQSSVNWKSERDILRCNPSFHNRGFAKSHWSH</sequence>
<reference evidence="1 2" key="1">
    <citation type="journal article" date="2024" name="J Genomics">
        <title>Draft genome sequencing and assembly of Favolaschia claudopus CIRM-BRFM 2984 isolated from oak limbs.</title>
        <authorList>
            <person name="Navarro D."/>
            <person name="Drula E."/>
            <person name="Chaduli D."/>
            <person name="Cazenave R."/>
            <person name="Ahrendt S."/>
            <person name="Wang J."/>
            <person name="Lipzen A."/>
            <person name="Daum C."/>
            <person name="Barry K."/>
            <person name="Grigoriev I.V."/>
            <person name="Favel A."/>
            <person name="Rosso M.N."/>
            <person name="Martin F."/>
        </authorList>
    </citation>
    <scope>NUCLEOTIDE SEQUENCE [LARGE SCALE GENOMIC DNA]</scope>
    <source>
        <strain evidence="1 2">CIRM-BRFM 2984</strain>
    </source>
</reference>
<name>A0AAW0ASM8_9AGAR</name>
<evidence type="ECO:0000313" key="1">
    <source>
        <dbReference type="EMBL" id="KAK7015633.1"/>
    </source>
</evidence>
<organism evidence="1 2">
    <name type="scientific">Favolaschia claudopus</name>
    <dbReference type="NCBI Taxonomy" id="2862362"/>
    <lineage>
        <taxon>Eukaryota</taxon>
        <taxon>Fungi</taxon>
        <taxon>Dikarya</taxon>
        <taxon>Basidiomycota</taxon>
        <taxon>Agaricomycotina</taxon>
        <taxon>Agaricomycetes</taxon>
        <taxon>Agaricomycetidae</taxon>
        <taxon>Agaricales</taxon>
        <taxon>Marasmiineae</taxon>
        <taxon>Mycenaceae</taxon>
        <taxon>Favolaschia</taxon>
    </lineage>
</organism>
<protein>
    <submittedName>
        <fullName evidence="1">Uncharacterized protein</fullName>
    </submittedName>
</protein>
<dbReference type="Proteomes" id="UP001362999">
    <property type="component" value="Unassembled WGS sequence"/>
</dbReference>
<feature type="non-terminal residue" evidence="1">
    <location>
        <position position="1"/>
    </location>
</feature>
<proteinExistence type="predicted"/>
<comment type="caution">
    <text evidence="1">The sequence shown here is derived from an EMBL/GenBank/DDBJ whole genome shotgun (WGS) entry which is preliminary data.</text>
</comment>
<accession>A0AAW0ASM8</accession>
<gene>
    <name evidence="1" type="ORF">R3P38DRAFT_2543464</name>
</gene>